<feature type="region of interest" description="Disordered" evidence="1">
    <location>
        <begin position="228"/>
        <end position="258"/>
    </location>
</feature>
<dbReference type="RefSeq" id="WP_004031978.1">
    <property type="nucleotide sequence ID" value="NZ_AMPO01000013.1"/>
</dbReference>
<dbReference type="AlphaFoldDB" id="K2R908"/>
<evidence type="ECO:0000313" key="3">
    <source>
        <dbReference type="Proteomes" id="UP000007360"/>
    </source>
</evidence>
<dbReference type="Proteomes" id="UP000007360">
    <property type="component" value="Unassembled WGS sequence"/>
</dbReference>
<keyword evidence="3" id="KW-1185">Reference proteome</keyword>
<name>K2R908_METFP</name>
<proteinExistence type="predicted"/>
<evidence type="ECO:0000313" key="2">
    <source>
        <dbReference type="EMBL" id="EKF84779.1"/>
    </source>
</evidence>
<organism evidence="2 3">
    <name type="scientific">Methanobacterium formicicum (strain DSM 3637 / PP1)</name>
    <dbReference type="NCBI Taxonomy" id="1204725"/>
    <lineage>
        <taxon>Archaea</taxon>
        <taxon>Methanobacteriati</taxon>
        <taxon>Methanobacteriota</taxon>
        <taxon>Methanomada group</taxon>
        <taxon>Methanobacteria</taxon>
        <taxon>Methanobacteriales</taxon>
        <taxon>Methanobacteriaceae</taxon>
        <taxon>Methanobacterium</taxon>
    </lineage>
</organism>
<evidence type="ECO:0000256" key="1">
    <source>
        <dbReference type="SAM" id="MobiDB-lite"/>
    </source>
</evidence>
<dbReference type="EMBL" id="AMPO01000013">
    <property type="protein sequence ID" value="EKF84779.1"/>
    <property type="molecule type" value="Genomic_DNA"/>
</dbReference>
<reference evidence="2 3" key="1">
    <citation type="journal article" date="2012" name="J. Bacteriol.">
        <title>Draft genome sequence of Methanobacterium formicicum DSM 3637, an archaebacterium isolated from the methane producer amoeba Pelomyxa palustris.</title>
        <authorList>
            <person name="Gutierrez G."/>
        </authorList>
    </citation>
    <scope>NUCLEOTIDE SEQUENCE [LARGE SCALE GENOMIC DNA]</scope>
    <source>
        <strain evidence="3">DSM 3637 / PP1</strain>
    </source>
</reference>
<gene>
    <name evidence="2" type="ORF">A994_12236</name>
</gene>
<accession>K2R908</accession>
<protein>
    <submittedName>
        <fullName evidence="2">Uncharacterized protein</fullName>
    </submittedName>
</protein>
<sequence>MPEKIDYLKKIRELTQEYFQISLDDIPIPETELVNIEPDRADGLLVGSKEALNYQYLVQGDITPFLNKAPEGYFLIGFWGHGFNSYGFYYSRVEPNSRIFFRLPYGGAYMNNKREAIRIKNFLINFFEFKNKLKTATTFNVVESMGEGFHEIKYKDQTVKFKGSVYRQRNPEKHFQKILKSLKVPTKRHQHIIKLPSWAGKKYEDMTPKEQEEYQEHLRRKFTWEPGDLKKVGHEPLTEDEKKLVESIKKQEEDVNKE</sequence>
<dbReference type="PATRIC" id="fig|1204725.3.peg.2458"/>
<comment type="caution">
    <text evidence="2">The sequence shown here is derived from an EMBL/GenBank/DDBJ whole genome shotgun (WGS) entry which is preliminary data.</text>
</comment>